<protein>
    <submittedName>
        <fullName evidence="2">Uncharacterized protein</fullName>
    </submittedName>
</protein>
<dbReference type="RefSeq" id="WP_016396649.1">
    <property type="nucleotide sequence ID" value="NZ_CP046131.1"/>
</dbReference>
<reference evidence="3 4" key="2">
    <citation type="submission" date="2021-12" db="EMBL/GenBank/DDBJ databases">
        <title>Antimicrobial susceptibility of Lactobacillus delbrueckii subsp. lactis obtained from milk products and other habitats.</title>
        <authorList>
            <person name="Shani N."/>
        </authorList>
    </citation>
    <scope>NUCLEOTIDE SEQUENCE [LARGE SCALE GENOMIC DNA]</scope>
    <source>
        <strain evidence="3 4">FAM 21755</strain>
    </source>
</reference>
<gene>
    <name evidence="2" type="ORF">DQL93_06130</name>
    <name evidence="3" type="ORF">LOB85_00960</name>
</gene>
<dbReference type="AlphaFoldDB" id="A0A3G6JDR6"/>
<evidence type="ECO:0000256" key="1">
    <source>
        <dbReference type="SAM" id="SignalP"/>
    </source>
</evidence>
<evidence type="ECO:0000313" key="2">
    <source>
        <dbReference type="EMBL" id="AZA16145.1"/>
    </source>
</evidence>
<evidence type="ECO:0000313" key="3">
    <source>
        <dbReference type="EMBL" id="MCD5562746.1"/>
    </source>
</evidence>
<feature type="signal peptide" evidence="1">
    <location>
        <begin position="1"/>
        <end position="27"/>
    </location>
</feature>
<name>A0A3G6JDR6_LACDL</name>
<accession>A0A3G6JDR6</accession>
<dbReference type="Proteomes" id="UP001200334">
    <property type="component" value="Unassembled WGS sequence"/>
</dbReference>
<dbReference type="EMBL" id="CP031023">
    <property type="protein sequence ID" value="AZA16145.1"/>
    <property type="molecule type" value="Genomic_DNA"/>
</dbReference>
<evidence type="ECO:0000313" key="4">
    <source>
        <dbReference type="Proteomes" id="UP001200334"/>
    </source>
</evidence>
<feature type="chain" id="PRO_5044393626" evidence="1">
    <location>
        <begin position="28"/>
        <end position="221"/>
    </location>
</feature>
<keyword evidence="1" id="KW-0732">Signal</keyword>
<organism evidence="2">
    <name type="scientific">Lactobacillus delbrueckii subsp. lactis</name>
    <dbReference type="NCBI Taxonomy" id="29397"/>
    <lineage>
        <taxon>Bacteria</taxon>
        <taxon>Bacillati</taxon>
        <taxon>Bacillota</taxon>
        <taxon>Bacilli</taxon>
        <taxon>Lactobacillales</taxon>
        <taxon>Lactobacillaceae</taxon>
        <taxon>Lactobacillus</taxon>
    </lineage>
</organism>
<proteinExistence type="predicted"/>
<sequence>MKKKYVVASALALAMSVGLVTSPKAEASSSAKYYFKQYKTVRKYKHGIKAIFAYKLPQLKGNSAAIKEINKSLRKNYTAELKHKKELFEFVKWYSKHVGIHETYDDIVKPRATYNKNGVISFRYDQDLNIGGSGTYFIGSWTYSLKTGKKLTVFDVAEGDKSSVCAQLYYGAVDLGADDEYLRTTHASKMNYTLKGGKVYVYPRTFSAYNRKYFTIPSRYK</sequence>
<reference evidence="2" key="1">
    <citation type="submission" date="2018-07" db="EMBL/GenBank/DDBJ databases">
        <authorList>
            <person name="Somerville V."/>
        </authorList>
    </citation>
    <scope>NUCLEOTIDE SEQUENCE</scope>
    <source>
        <strain evidence="2">NWC_2_2</strain>
    </source>
</reference>
<dbReference type="EMBL" id="JAJNUY010000002">
    <property type="protein sequence ID" value="MCD5562746.1"/>
    <property type="molecule type" value="Genomic_DNA"/>
</dbReference>
<dbReference type="Gene3D" id="3.30.565.40">
    <property type="entry name" value="Fervidobacterium nodosum Rt17-B1 like"/>
    <property type="match status" value="1"/>
</dbReference>